<protein>
    <submittedName>
        <fullName evidence="1">Uncharacterized protein</fullName>
    </submittedName>
</protein>
<accession>A0ABX1V8I5</accession>
<reference evidence="1 2" key="1">
    <citation type="journal article" date="2020" name="Syst. Appl. Microbiol.">
        <title>Alienimonas chondri sp. nov., a novel planctomycete isolated from the biofilm of the red alga Chondrus crispus.</title>
        <authorList>
            <person name="Vitorino I."/>
            <person name="Albuquerque L."/>
            <person name="Wiegand S."/>
            <person name="Kallscheuer N."/>
            <person name="da Costa M.S."/>
            <person name="Lobo-da-Cunha A."/>
            <person name="Jogler C."/>
            <person name="Lage O.M."/>
        </authorList>
    </citation>
    <scope>NUCLEOTIDE SEQUENCE [LARGE SCALE GENOMIC DNA]</scope>
    <source>
        <strain evidence="1 2">LzC2</strain>
    </source>
</reference>
<dbReference type="EMBL" id="WTPX01000006">
    <property type="protein sequence ID" value="NNJ24345.1"/>
    <property type="molecule type" value="Genomic_DNA"/>
</dbReference>
<name>A0ABX1V8I5_9PLAN</name>
<comment type="caution">
    <text evidence="1">The sequence shown here is derived from an EMBL/GenBank/DDBJ whole genome shotgun (WGS) entry which is preliminary data.</text>
</comment>
<proteinExistence type="predicted"/>
<sequence>MPHPAETTQADLAQKAKALLNCIKPLKRFLGPGFVLRE</sequence>
<keyword evidence="2" id="KW-1185">Reference proteome</keyword>
<evidence type="ECO:0000313" key="2">
    <source>
        <dbReference type="Proteomes" id="UP000609651"/>
    </source>
</evidence>
<evidence type="ECO:0000313" key="1">
    <source>
        <dbReference type="EMBL" id="NNJ24345.1"/>
    </source>
</evidence>
<organism evidence="1 2">
    <name type="scientific">Alienimonas chondri</name>
    <dbReference type="NCBI Taxonomy" id="2681879"/>
    <lineage>
        <taxon>Bacteria</taxon>
        <taxon>Pseudomonadati</taxon>
        <taxon>Planctomycetota</taxon>
        <taxon>Planctomycetia</taxon>
        <taxon>Planctomycetales</taxon>
        <taxon>Planctomycetaceae</taxon>
        <taxon>Alienimonas</taxon>
    </lineage>
</organism>
<dbReference type="Proteomes" id="UP000609651">
    <property type="component" value="Unassembled WGS sequence"/>
</dbReference>
<gene>
    <name evidence="1" type="ORF">LzC2_04010</name>
</gene>